<feature type="domain" description="Carboxylesterase type B" evidence="1">
    <location>
        <begin position="38"/>
        <end position="562"/>
    </location>
</feature>
<dbReference type="Gene3D" id="3.40.50.1820">
    <property type="entry name" value="alpha/beta hydrolase"/>
    <property type="match status" value="1"/>
</dbReference>
<sequence length="603" mass="67604">MEFGGSITTPDLAVPSTDTPQLDYAVTPRYTFDHPLLGQLTGVQSPDGKTVQFRAIQYATVSERFRQSKLKVEFADDERDFTKYGYSCPQAYNAVFVDGLAYGGSRLPPVASQYDEFKCLNLTLTVPTCVLEGKKKGVPAMGWVHGGALKFGGGANYGLEDASKLVAMSVDADQPTIMAAVNYRVGALGFLISQELVEEAERNGEPAGNFGIWDVIHGFQWLQKFLPGFNSDKDNVTAFGESAGAIIISYLIISSWAQEEKENALFKRAILQSGDASVMPVHKLEEEQAAFETLYKTHVSRIVYPVKSWNGDRVAALRKVPVQAIVDTNLAFMLLHPFLDGKLFGQSYTLDDVCKRTYQCSWLESIMLGDCAYEGSVFLKLYDSILARVPNPNYIFSLQLERMFGPKVAAKLAELLRHYNLDHYADLPVSKFATIASGIIEYAKTLVVAPMPHSEEKRKKMCDFVGAVCFHSHTYKLARWERYGEKKRDVPAYYYHFDKTNPFPQEPYHNQSHHYVDVIHLFQNANERISKLEGVDVEFEASTAKNMGLKWIEYGNGKVPWEQDKVGILGHPGSDGSWQVTTDEEDDAANNRKLAAWWMLTDE</sequence>
<proteinExistence type="predicted"/>
<dbReference type="Pfam" id="PF00135">
    <property type="entry name" value="COesterase"/>
    <property type="match status" value="1"/>
</dbReference>
<dbReference type="InterPro" id="IPR002018">
    <property type="entry name" value="CarbesteraseB"/>
</dbReference>
<dbReference type="Proteomes" id="UP001498771">
    <property type="component" value="Unassembled WGS sequence"/>
</dbReference>
<dbReference type="SUPFAM" id="SSF53474">
    <property type="entry name" value="alpha/beta-Hydrolases"/>
    <property type="match status" value="1"/>
</dbReference>
<keyword evidence="3" id="KW-1185">Reference proteome</keyword>
<dbReference type="EMBL" id="JBBJBU010000013">
    <property type="protein sequence ID" value="KAK7203051.1"/>
    <property type="molecule type" value="Genomic_DNA"/>
</dbReference>
<reference evidence="2 3" key="1">
    <citation type="submission" date="2024-03" db="EMBL/GenBank/DDBJ databases">
        <title>Genome-scale model development and genomic sequencing of the oleaginous clade Lipomyces.</title>
        <authorList>
            <consortium name="Lawrence Berkeley National Laboratory"/>
            <person name="Czajka J.J."/>
            <person name="Han Y."/>
            <person name="Kim J."/>
            <person name="Mondo S.J."/>
            <person name="Hofstad B.A."/>
            <person name="Robles A."/>
            <person name="Haridas S."/>
            <person name="Riley R."/>
            <person name="LaButti K."/>
            <person name="Pangilinan J."/>
            <person name="Andreopoulos W."/>
            <person name="Lipzen A."/>
            <person name="Yan J."/>
            <person name="Wang M."/>
            <person name="Ng V."/>
            <person name="Grigoriev I.V."/>
            <person name="Spatafora J.W."/>
            <person name="Magnuson J.K."/>
            <person name="Baker S.E."/>
            <person name="Pomraning K.R."/>
        </authorList>
    </citation>
    <scope>NUCLEOTIDE SEQUENCE [LARGE SCALE GENOMIC DNA]</scope>
    <source>
        <strain evidence="2 3">Phaff 52-87</strain>
    </source>
</reference>
<evidence type="ECO:0000313" key="3">
    <source>
        <dbReference type="Proteomes" id="UP001498771"/>
    </source>
</evidence>
<evidence type="ECO:0000313" key="2">
    <source>
        <dbReference type="EMBL" id="KAK7203051.1"/>
    </source>
</evidence>
<gene>
    <name evidence="2" type="ORF">BZA70DRAFT_283741</name>
</gene>
<name>A0ABR1EZM4_9ASCO</name>
<dbReference type="InterPro" id="IPR029058">
    <property type="entry name" value="AB_hydrolase_fold"/>
</dbReference>
<accession>A0ABR1EZM4</accession>
<keyword evidence="2" id="KW-0378">Hydrolase</keyword>
<organism evidence="2 3">
    <name type="scientific">Myxozyma melibiosi</name>
    <dbReference type="NCBI Taxonomy" id="54550"/>
    <lineage>
        <taxon>Eukaryota</taxon>
        <taxon>Fungi</taxon>
        <taxon>Dikarya</taxon>
        <taxon>Ascomycota</taxon>
        <taxon>Saccharomycotina</taxon>
        <taxon>Lipomycetes</taxon>
        <taxon>Lipomycetales</taxon>
        <taxon>Lipomycetaceae</taxon>
        <taxon>Myxozyma</taxon>
    </lineage>
</organism>
<dbReference type="GeneID" id="90038996"/>
<protein>
    <submittedName>
        <fullName evidence="2">Alpha/Beta hydrolase protein</fullName>
    </submittedName>
</protein>
<dbReference type="RefSeq" id="XP_064766084.1">
    <property type="nucleotide sequence ID" value="XM_064913484.1"/>
</dbReference>
<dbReference type="PANTHER" id="PTHR11559">
    <property type="entry name" value="CARBOXYLESTERASE"/>
    <property type="match status" value="1"/>
</dbReference>
<evidence type="ECO:0000259" key="1">
    <source>
        <dbReference type="Pfam" id="PF00135"/>
    </source>
</evidence>
<comment type="caution">
    <text evidence="2">The sequence shown here is derived from an EMBL/GenBank/DDBJ whole genome shotgun (WGS) entry which is preliminary data.</text>
</comment>
<dbReference type="GO" id="GO:0016787">
    <property type="term" value="F:hydrolase activity"/>
    <property type="evidence" value="ECO:0007669"/>
    <property type="project" value="UniProtKB-KW"/>
</dbReference>
<dbReference type="InterPro" id="IPR050309">
    <property type="entry name" value="Type-B_Carboxylest/Lipase"/>
</dbReference>